<dbReference type="EMBL" id="RAPN01000003">
    <property type="protein sequence ID" value="RKD87735.1"/>
    <property type="molecule type" value="Genomic_DNA"/>
</dbReference>
<feature type="signal peptide" evidence="1">
    <location>
        <begin position="1"/>
        <end position="20"/>
    </location>
</feature>
<name>A0A419VWX1_9BACT</name>
<dbReference type="AlphaFoldDB" id="A0A419VWX1"/>
<reference evidence="2 3" key="1">
    <citation type="submission" date="2018-09" db="EMBL/GenBank/DDBJ databases">
        <title>Genomic Encyclopedia of Archaeal and Bacterial Type Strains, Phase II (KMG-II): from individual species to whole genera.</title>
        <authorList>
            <person name="Goeker M."/>
        </authorList>
    </citation>
    <scope>NUCLEOTIDE SEQUENCE [LARGE SCALE GENOMIC DNA]</scope>
    <source>
        <strain evidence="2 3">DSM 27148</strain>
    </source>
</reference>
<dbReference type="Gene3D" id="2.20.110.10">
    <property type="entry name" value="Histone H3 K4-specific methyltransferase SET7/9 N-terminal domain"/>
    <property type="match status" value="3"/>
</dbReference>
<keyword evidence="1" id="KW-0732">Signal</keyword>
<accession>A0A419VWX1</accession>
<evidence type="ECO:0000313" key="3">
    <source>
        <dbReference type="Proteomes" id="UP000283387"/>
    </source>
</evidence>
<gene>
    <name evidence="2" type="ORF">BC643_3742</name>
</gene>
<dbReference type="InterPro" id="IPR011652">
    <property type="entry name" value="MORN_2"/>
</dbReference>
<evidence type="ECO:0000313" key="2">
    <source>
        <dbReference type="EMBL" id="RKD87735.1"/>
    </source>
</evidence>
<protein>
    <submittedName>
        <fullName evidence="2">Antitoxin component YwqK of YwqJK toxin-antitoxin module</fullName>
    </submittedName>
</protein>
<sequence>MRNAVSTILVVLFSLSQSFAQDAANQLDANGKKQGYWSKKQANGKLLYSGYFKDDQPVGEWKRYHENGVVKAHIVYPENSDTASVELFDDFGNKVAKGFYVDRVKAGRWVYFEKRQKVAEENYVNGQKDGIAKTYYPTGELFVESKYVNGLQEGVYRAYFKSGKPYFECQMKGDKRDGFCQIFYQNGEMETEAFYRHGVRNDEWKYYDENGNYQYSLIYDEGIVMNTAVLDSIEQIRYQQLDINKNAILDPEKFMSDPSEYMMQKGIR</sequence>
<evidence type="ECO:0000256" key="1">
    <source>
        <dbReference type="SAM" id="SignalP"/>
    </source>
</evidence>
<dbReference type="PANTHER" id="PTHR33706">
    <property type="entry name" value="MORN VARIANT REPEAT PROTEIN"/>
    <property type="match status" value="1"/>
</dbReference>
<dbReference type="Pfam" id="PF07661">
    <property type="entry name" value="MORN_2"/>
    <property type="match status" value="3"/>
</dbReference>
<feature type="chain" id="PRO_5019141339" evidence="1">
    <location>
        <begin position="21"/>
        <end position="268"/>
    </location>
</feature>
<dbReference type="Proteomes" id="UP000283387">
    <property type="component" value="Unassembled WGS sequence"/>
</dbReference>
<dbReference type="PANTHER" id="PTHR33706:SF1">
    <property type="entry name" value="TPR REPEAT PROTEIN"/>
    <property type="match status" value="1"/>
</dbReference>
<dbReference type="RefSeq" id="WP_120274762.1">
    <property type="nucleotide sequence ID" value="NZ_RAPN01000003.1"/>
</dbReference>
<proteinExistence type="predicted"/>
<dbReference type="OrthoDB" id="9785122at2"/>
<dbReference type="SUPFAM" id="SSF82185">
    <property type="entry name" value="Histone H3 K4-specific methyltransferase SET7/9 N-terminal domain"/>
    <property type="match status" value="2"/>
</dbReference>
<organism evidence="2 3">
    <name type="scientific">Mangrovibacterium diazotrophicum</name>
    <dbReference type="NCBI Taxonomy" id="1261403"/>
    <lineage>
        <taxon>Bacteria</taxon>
        <taxon>Pseudomonadati</taxon>
        <taxon>Bacteroidota</taxon>
        <taxon>Bacteroidia</taxon>
        <taxon>Marinilabiliales</taxon>
        <taxon>Prolixibacteraceae</taxon>
        <taxon>Mangrovibacterium</taxon>
    </lineage>
</organism>
<comment type="caution">
    <text evidence="2">The sequence shown here is derived from an EMBL/GenBank/DDBJ whole genome shotgun (WGS) entry which is preliminary data.</text>
</comment>
<keyword evidence="3" id="KW-1185">Reference proteome</keyword>